<dbReference type="AlphaFoldDB" id="A0A4R6UPI1"/>
<evidence type="ECO:0000259" key="12">
    <source>
        <dbReference type="Pfam" id="PF07715"/>
    </source>
</evidence>
<feature type="signal peptide" evidence="10">
    <location>
        <begin position="1"/>
        <end position="25"/>
    </location>
</feature>
<dbReference type="PANTHER" id="PTHR40980:SF4">
    <property type="entry name" value="TONB-DEPENDENT RECEPTOR-LIKE BETA-BARREL DOMAIN-CONTAINING PROTEIN"/>
    <property type="match status" value="1"/>
</dbReference>
<protein>
    <submittedName>
        <fullName evidence="13">TonB-dependent receptor</fullName>
    </submittedName>
</protein>
<dbReference type="GO" id="GO:0009279">
    <property type="term" value="C:cell outer membrane"/>
    <property type="evidence" value="ECO:0007669"/>
    <property type="project" value="UniProtKB-SubCell"/>
</dbReference>
<dbReference type="Proteomes" id="UP000295375">
    <property type="component" value="Unassembled WGS sequence"/>
</dbReference>
<comment type="subcellular location">
    <subcellularLocation>
        <location evidence="1 8">Cell outer membrane</location>
        <topology evidence="1 8">Multi-pass membrane protein</topology>
    </subcellularLocation>
</comment>
<evidence type="ECO:0000256" key="5">
    <source>
        <dbReference type="ARBA" id="ARBA00023077"/>
    </source>
</evidence>
<keyword evidence="2 8" id="KW-0813">Transport</keyword>
<dbReference type="NCBIfam" id="TIGR01782">
    <property type="entry name" value="TonB-Xanth-Caul"/>
    <property type="match status" value="1"/>
</dbReference>
<dbReference type="Gene3D" id="2.40.170.20">
    <property type="entry name" value="TonB-dependent receptor, beta-barrel domain"/>
    <property type="match status" value="1"/>
</dbReference>
<gene>
    <name evidence="13" type="ORF">EV696_11153</name>
</gene>
<dbReference type="OrthoDB" id="8727862at2"/>
<organism evidence="13 14">
    <name type="scientific">Permianibacter aggregans</name>
    <dbReference type="NCBI Taxonomy" id="1510150"/>
    <lineage>
        <taxon>Bacteria</taxon>
        <taxon>Pseudomonadati</taxon>
        <taxon>Pseudomonadota</taxon>
        <taxon>Gammaproteobacteria</taxon>
        <taxon>Pseudomonadales</taxon>
        <taxon>Pseudomonadaceae</taxon>
        <taxon>Permianibacter</taxon>
    </lineage>
</organism>
<dbReference type="Gene3D" id="2.170.130.10">
    <property type="entry name" value="TonB-dependent receptor, plug domain"/>
    <property type="match status" value="1"/>
</dbReference>
<evidence type="ECO:0000256" key="3">
    <source>
        <dbReference type="ARBA" id="ARBA00022452"/>
    </source>
</evidence>
<evidence type="ECO:0000256" key="9">
    <source>
        <dbReference type="RuleBase" id="RU003357"/>
    </source>
</evidence>
<feature type="chain" id="PRO_5020307927" evidence="10">
    <location>
        <begin position="26"/>
        <end position="817"/>
    </location>
</feature>
<keyword evidence="7 8" id="KW-0998">Cell outer membrane</keyword>
<dbReference type="InterPro" id="IPR000531">
    <property type="entry name" value="Beta-barrel_TonB"/>
</dbReference>
<evidence type="ECO:0000256" key="6">
    <source>
        <dbReference type="ARBA" id="ARBA00023136"/>
    </source>
</evidence>
<dbReference type="PROSITE" id="PS52016">
    <property type="entry name" value="TONB_DEPENDENT_REC_3"/>
    <property type="match status" value="1"/>
</dbReference>
<evidence type="ECO:0000256" key="8">
    <source>
        <dbReference type="PROSITE-ProRule" id="PRU01360"/>
    </source>
</evidence>
<keyword evidence="3 8" id="KW-1134">Transmembrane beta strand</keyword>
<evidence type="ECO:0000313" key="14">
    <source>
        <dbReference type="Proteomes" id="UP000295375"/>
    </source>
</evidence>
<keyword evidence="13" id="KW-0675">Receptor</keyword>
<dbReference type="Pfam" id="PF07715">
    <property type="entry name" value="Plug"/>
    <property type="match status" value="1"/>
</dbReference>
<reference evidence="13 14" key="1">
    <citation type="submission" date="2019-03" db="EMBL/GenBank/DDBJ databases">
        <title>Genomic Encyclopedia of Type Strains, Phase IV (KMG-IV): sequencing the most valuable type-strain genomes for metagenomic binning, comparative biology and taxonomic classification.</title>
        <authorList>
            <person name="Goeker M."/>
        </authorList>
    </citation>
    <scope>NUCLEOTIDE SEQUENCE [LARGE SCALE GENOMIC DNA]</scope>
    <source>
        <strain evidence="13 14">DSM 103792</strain>
    </source>
</reference>
<feature type="domain" description="TonB-dependent receptor-like beta-barrel" evidence="11">
    <location>
        <begin position="359"/>
        <end position="783"/>
    </location>
</feature>
<keyword evidence="6 8" id="KW-0472">Membrane</keyword>
<evidence type="ECO:0000259" key="11">
    <source>
        <dbReference type="Pfam" id="PF00593"/>
    </source>
</evidence>
<dbReference type="EMBL" id="SNYM01000011">
    <property type="protein sequence ID" value="TDQ47125.1"/>
    <property type="molecule type" value="Genomic_DNA"/>
</dbReference>
<dbReference type="InterPro" id="IPR010104">
    <property type="entry name" value="TonB_rcpt_bac"/>
</dbReference>
<evidence type="ECO:0000256" key="2">
    <source>
        <dbReference type="ARBA" id="ARBA00022448"/>
    </source>
</evidence>
<comment type="similarity">
    <text evidence="8 9">Belongs to the TonB-dependent receptor family.</text>
</comment>
<keyword evidence="5 9" id="KW-0798">TonB box</keyword>
<feature type="domain" description="TonB-dependent receptor plug" evidence="12">
    <location>
        <begin position="51"/>
        <end position="153"/>
    </location>
</feature>
<proteinExistence type="inferred from homology"/>
<keyword evidence="10" id="KW-0732">Signal</keyword>
<comment type="caution">
    <text evidence="13">The sequence shown here is derived from an EMBL/GenBank/DDBJ whole genome shotgun (WGS) entry which is preliminary data.</text>
</comment>
<dbReference type="PANTHER" id="PTHR40980">
    <property type="entry name" value="PLUG DOMAIN-CONTAINING PROTEIN"/>
    <property type="match status" value="1"/>
</dbReference>
<evidence type="ECO:0000256" key="1">
    <source>
        <dbReference type="ARBA" id="ARBA00004571"/>
    </source>
</evidence>
<dbReference type="Pfam" id="PF00593">
    <property type="entry name" value="TonB_dep_Rec_b-barrel"/>
    <property type="match status" value="1"/>
</dbReference>
<dbReference type="RefSeq" id="WP_133591326.1">
    <property type="nucleotide sequence ID" value="NZ_CP037953.1"/>
</dbReference>
<dbReference type="SUPFAM" id="SSF56935">
    <property type="entry name" value="Porins"/>
    <property type="match status" value="1"/>
</dbReference>
<dbReference type="InterPro" id="IPR036942">
    <property type="entry name" value="Beta-barrel_TonB_sf"/>
</dbReference>
<keyword evidence="14" id="KW-1185">Reference proteome</keyword>
<sequence length="817" mass="91094">MKRPGFALNTLALAICASLSTLTVADDQPVRIVVYGQAESLDQSLQEQRASNRIESVVKADGIGQLPDDNAAEALQRLPGVSIERDQGEGRFIRIRGLSPDWNTVTINGSLVPAPESDRRAVALDVLPAELLQSLSVSKTLTPDMDANSLGGTVEVESLSAFDHKDRYVSLNAESGYDSNTGENSPKFGAAFSQRLSDAFGIAAAFSYHDRRFGSDNVETGGDWDFDDEARLEAAELRDYRITRERIGAAVNFDYRPDEASKYYLRTLYSRFADDEVRQSMAIEFEDAMAAGETGNAEVVRELKAREETQTIQSFVLGGQRQLGQWTFNAQLGISRAGEANPHELSPAAFEADEDEASFQNTREPRFSLADRFFDTDNFALEEAELARSKTTDKEQNLRVDLARAFSWGNHEAEFKFGAKASRREKTNAIDVWAFEDFSDFGIDDDQLSLTALQSGEVDYTLGRFGPGISAAAINNLLAMLDRDEFFDEEASRIEDFTMQEDVNAAYLMQTVEWDKWHLIAGVRVEQADFAAEGTGIRDGEFESIRAERDDTHWLPGLHGRYQFDDDTQMRLALSHSVVRPSFGERAPGFVIDGDEAEFGNPNLMPLESRNLDAGIEHYYGRASAMSAYLFHKDIDNFVYQTDLAGSGDWVDFDEAITFINGEQASVYGLELSWSHKFESGLLLAANTTLSRSDADIENGSGDRRKIDLPSQSDRTGNLTIGFENESLSLRLTANYKSDYLLEVAAVDDPEHDIFVKAQTQFDLSARWYLSKGLQLFVEARNLGDEPYYAYTGRRRFNAQYEEYGPSYSAGISYNAF</sequence>
<accession>A0A4R6UPI1</accession>
<name>A0A4R6UPI1_9GAMM</name>
<dbReference type="InterPro" id="IPR039426">
    <property type="entry name" value="TonB-dep_rcpt-like"/>
</dbReference>
<dbReference type="CDD" id="cd01347">
    <property type="entry name" value="ligand_gated_channel"/>
    <property type="match status" value="1"/>
</dbReference>
<dbReference type="InterPro" id="IPR012910">
    <property type="entry name" value="Plug_dom"/>
</dbReference>
<evidence type="ECO:0000256" key="10">
    <source>
        <dbReference type="SAM" id="SignalP"/>
    </source>
</evidence>
<evidence type="ECO:0000256" key="7">
    <source>
        <dbReference type="ARBA" id="ARBA00023237"/>
    </source>
</evidence>
<evidence type="ECO:0000313" key="13">
    <source>
        <dbReference type="EMBL" id="TDQ47125.1"/>
    </source>
</evidence>
<dbReference type="InterPro" id="IPR037066">
    <property type="entry name" value="Plug_dom_sf"/>
</dbReference>
<keyword evidence="4 8" id="KW-0812">Transmembrane</keyword>
<evidence type="ECO:0000256" key="4">
    <source>
        <dbReference type="ARBA" id="ARBA00022692"/>
    </source>
</evidence>